<gene>
    <name evidence="2" type="ORF">IEG06_02820</name>
</gene>
<reference evidence="2 3" key="1">
    <citation type="submission" date="2020-09" db="EMBL/GenBank/DDBJ databases">
        <title>Bacillus nautilus sp. nov., Chryseoglobus crepusculi sp. nov, and Psychrobacter noctis sp. nov., isolated from deep-sea sponges from the equatorial Atlantic.</title>
        <authorList>
            <person name="Stennett H.L."/>
            <person name="Williams S.E."/>
        </authorList>
    </citation>
    <scope>NUCLEOTIDE SEQUENCE [LARGE SCALE GENOMIC DNA]</scope>
    <source>
        <strain evidence="2 3">28M-24</strain>
    </source>
</reference>
<name>A0ABR8LSN8_9FLAO</name>
<organism evidence="2 3">
    <name type="scientific">Olleya marilimosa</name>
    <dbReference type="NCBI Taxonomy" id="272164"/>
    <lineage>
        <taxon>Bacteria</taxon>
        <taxon>Pseudomonadati</taxon>
        <taxon>Bacteroidota</taxon>
        <taxon>Flavobacteriia</taxon>
        <taxon>Flavobacteriales</taxon>
        <taxon>Flavobacteriaceae</taxon>
    </lineage>
</organism>
<accession>A0ABR8LSN8</accession>
<comment type="caution">
    <text evidence="2">The sequence shown here is derived from an EMBL/GenBank/DDBJ whole genome shotgun (WGS) entry which is preliminary data.</text>
</comment>
<feature type="chain" id="PRO_5045836949" evidence="1">
    <location>
        <begin position="22"/>
        <end position="189"/>
    </location>
</feature>
<protein>
    <submittedName>
        <fullName evidence="2">DUF4252 domain-containing protein</fullName>
    </submittedName>
</protein>
<evidence type="ECO:0000256" key="1">
    <source>
        <dbReference type="SAM" id="SignalP"/>
    </source>
</evidence>
<dbReference type="InterPro" id="IPR025348">
    <property type="entry name" value="DUF4252"/>
</dbReference>
<evidence type="ECO:0000313" key="2">
    <source>
        <dbReference type="EMBL" id="MBD3862368.1"/>
    </source>
</evidence>
<evidence type="ECO:0000313" key="3">
    <source>
        <dbReference type="Proteomes" id="UP000627521"/>
    </source>
</evidence>
<dbReference type="Proteomes" id="UP000627521">
    <property type="component" value="Unassembled WGS sequence"/>
</dbReference>
<keyword evidence="3" id="KW-1185">Reference proteome</keyword>
<keyword evidence="1" id="KW-0732">Signal</keyword>
<sequence>MKKHIILLVMAVLMLPLTGMAQQDIFEKYSDNDKVSYLSLKPKMFQMLAKMDIDTDDAEAKAYMDMVNSITSFKTMATDDKAIAKDVATWVASKSGTLEELMVMKDNGVVMKVYIKEGKDDNHVSELLMHINGLGAVTKDSKIKINGENRSLETVVVSFTGNIDLRQISKLVNKMDLPGGDELEKKSNK</sequence>
<feature type="signal peptide" evidence="1">
    <location>
        <begin position="1"/>
        <end position="21"/>
    </location>
</feature>
<dbReference type="EMBL" id="JACXXH010000001">
    <property type="protein sequence ID" value="MBD3862368.1"/>
    <property type="molecule type" value="Genomic_DNA"/>
</dbReference>
<dbReference type="Pfam" id="PF14060">
    <property type="entry name" value="DUF4252"/>
    <property type="match status" value="1"/>
</dbReference>
<proteinExistence type="predicted"/>